<evidence type="ECO:0000313" key="2">
    <source>
        <dbReference type="Proteomes" id="UP000292855"/>
    </source>
</evidence>
<keyword evidence="2" id="KW-1185">Reference proteome</keyword>
<reference evidence="1 2" key="1">
    <citation type="submission" date="2019-02" db="EMBL/GenBank/DDBJ databases">
        <authorList>
            <person name="Li Y."/>
        </authorList>
    </citation>
    <scope>NUCLEOTIDE SEQUENCE [LARGE SCALE GENOMIC DNA]</scope>
    <source>
        <strain evidence="1 2">30C10-4-7</strain>
    </source>
</reference>
<comment type="caution">
    <text evidence="1">The sequence shown here is derived from an EMBL/GenBank/DDBJ whole genome shotgun (WGS) entry which is preliminary data.</text>
</comment>
<sequence length="228" mass="27243">MQNTITRLQDRLEQFRISCEKRDSQIREQKETYKDAKPDFRQAFEQTILKDIKDLINPLKEQFNAHGLVLKLEHHKNHGHFRSSDNHTNPYIVLAIESSKKSLRDRWYNCPFLTFESDINLGKVMLYSYNESIEYFSYKNHPNQSDKKLVYETKLAEYKVVDILPLFENFVDKTLKNIDKLEIVPKHETMHTEDQIAKLMNEITTWKDKYCVLLEKYNSFLEDDKNNG</sequence>
<accession>A0A4Q6XGA7</accession>
<dbReference type="Proteomes" id="UP000292855">
    <property type="component" value="Unassembled WGS sequence"/>
</dbReference>
<proteinExistence type="predicted"/>
<name>A0A4Q6XGA7_9SPHI</name>
<protein>
    <submittedName>
        <fullName evidence="1">Uncharacterized protein</fullName>
    </submittedName>
</protein>
<evidence type="ECO:0000313" key="1">
    <source>
        <dbReference type="EMBL" id="RZF58930.1"/>
    </source>
</evidence>
<dbReference type="AlphaFoldDB" id="A0A4Q6XGA7"/>
<dbReference type="EMBL" id="SGIT01000003">
    <property type="protein sequence ID" value="RZF58930.1"/>
    <property type="molecule type" value="Genomic_DNA"/>
</dbReference>
<organism evidence="1 2">
    <name type="scientific">Sphingobacterium corticibacterium</name>
    <dbReference type="NCBI Taxonomy" id="2484746"/>
    <lineage>
        <taxon>Bacteria</taxon>
        <taxon>Pseudomonadati</taxon>
        <taxon>Bacteroidota</taxon>
        <taxon>Sphingobacteriia</taxon>
        <taxon>Sphingobacteriales</taxon>
        <taxon>Sphingobacteriaceae</taxon>
        <taxon>Sphingobacterium</taxon>
    </lineage>
</organism>
<dbReference type="RefSeq" id="WP_130142766.1">
    <property type="nucleotide sequence ID" value="NZ_SGIT01000003.1"/>
</dbReference>
<gene>
    <name evidence="1" type="ORF">EWE74_16555</name>
</gene>